<dbReference type="Ensembl" id="ENSSSCT00040013100.1">
    <property type="protein sequence ID" value="ENSSSCP00040004954.1"/>
    <property type="gene ID" value="ENSSSCG00040010120.1"/>
</dbReference>
<dbReference type="Ensembl" id="ENSSSCT00025100292.1">
    <property type="protein sequence ID" value="ENSSSCP00025044259.1"/>
    <property type="gene ID" value="ENSSSCG00025072899.1"/>
</dbReference>
<evidence type="ECO:0000256" key="9">
    <source>
        <dbReference type="ARBA" id="ARBA00023136"/>
    </source>
</evidence>
<keyword evidence="7" id="KW-0249">Electron transport</keyword>
<dbReference type="Ensembl" id="ENSSSCT00065057761.1">
    <property type="protein sequence ID" value="ENSSSCP00065025079.1"/>
    <property type="gene ID" value="ENSSSCG00065042247.1"/>
</dbReference>
<evidence type="ECO:0000256" key="5">
    <source>
        <dbReference type="ARBA" id="ARBA00022660"/>
    </source>
</evidence>
<dbReference type="PANTHER" id="PTHR12022:SF12">
    <property type="entry name" value="CYTOCHROME B-C1 COMPLEX SUBUNIT 7"/>
    <property type="match status" value="1"/>
</dbReference>
<dbReference type="Proteomes" id="UP000694571">
    <property type="component" value="Unplaced"/>
</dbReference>
<organism evidence="12 13">
    <name type="scientific">Sus scrofa</name>
    <name type="common">Pig</name>
    <dbReference type="NCBI Taxonomy" id="9823"/>
    <lineage>
        <taxon>Eukaryota</taxon>
        <taxon>Metazoa</taxon>
        <taxon>Chordata</taxon>
        <taxon>Craniata</taxon>
        <taxon>Vertebrata</taxon>
        <taxon>Euteleostomi</taxon>
        <taxon>Mammalia</taxon>
        <taxon>Eutheria</taxon>
        <taxon>Laurasiatheria</taxon>
        <taxon>Artiodactyla</taxon>
        <taxon>Suina</taxon>
        <taxon>Suidae</taxon>
        <taxon>Sus</taxon>
    </lineage>
</organism>
<dbReference type="SUPFAM" id="SSF81524">
    <property type="entry name" value="14 kDa protein of cytochrome bc1 complex (Ubiquinol-cytochrome c reductase)"/>
    <property type="match status" value="1"/>
</dbReference>
<dbReference type="GO" id="GO:0005743">
    <property type="term" value="C:mitochondrial inner membrane"/>
    <property type="evidence" value="ECO:0007669"/>
    <property type="project" value="UniProtKB-SubCell"/>
</dbReference>
<dbReference type="Ensembl" id="ENSSSCT00030000080.1">
    <property type="protein sequence ID" value="ENSSSCP00030000069.1"/>
    <property type="gene ID" value="ENSSSCG00030000037.1"/>
</dbReference>
<dbReference type="Ensembl" id="ENSSSCT00045035953.1">
    <property type="protein sequence ID" value="ENSSSCP00045025001.1"/>
    <property type="gene ID" value="ENSSSCG00045021073.1"/>
</dbReference>
<dbReference type="Ensembl" id="ENSSSCT00015020317.1">
    <property type="protein sequence ID" value="ENSSSCP00015007961.1"/>
    <property type="gene ID" value="ENSSSCG00015015360.1"/>
</dbReference>
<dbReference type="Pfam" id="PF02271">
    <property type="entry name" value="UCR_14kD"/>
    <property type="match status" value="1"/>
</dbReference>
<dbReference type="AlphaFoldDB" id="A0A8D0IT08"/>
<evidence type="ECO:0000256" key="2">
    <source>
        <dbReference type="ARBA" id="ARBA00008554"/>
    </source>
</evidence>
<keyword evidence="8" id="KW-0496">Mitochondrion</keyword>
<evidence type="ECO:0000256" key="8">
    <source>
        <dbReference type="ARBA" id="ARBA00023128"/>
    </source>
</evidence>
<dbReference type="Gene3D" id="1.10.1090.10">
    <property type="entry name" value="Cytochrome b-c1 complex subunit 7"/>
    <property type="match status" value="1"/>
</dbReference>
<dbReference type="Proteomes" id="UP000694720">
    <property type="component" value="Unplaced"/>
</dbReference>
<proteinExistence type="inferred from homology"/>
<keyword evidence="6" id="KW-0999">Mitochondrion inner membrane</keyword>
<dbReference type="GO" id="GO:0045275">
    <property type="term" value="C:respiratory chain complex III"/>
    <property type="evidence" value="ECO:0007669"/>
    <property type="project" value="InterPro"/>
</dbReference>
<evidence type="ECO:0000313" key="12">
    <source>
        <dbReference type="Ensembl" id="ENSSSCP00035043527.1"/>
    </source>
</evidence>
<evidence type="ECO:0000256" key="11">
    <source>
        <dbReference type="ARBA" id="ARBA00032927"/>
    </source>
</evidence>
<dbReference type="Proteomes" id="UP000694728">
    <property type="component" value="Unplaced"/>
</dbReference>
<evidence type="ECO:0000256" key="7">
    <source>
        <dbReference type="ARBA" id="ARBA00022982"/>
    </source>
</evidence>
<evidence type="ECO:0000256" key="4">
    <source>
        <dbReference type="ARBA" id="ARBA00022448"/>
    </source>
</evidence>
<evidence type="ECO:0000313" key="13">
    <source>
        <dbReference type="Proteomes" id="UP000694720"/>
    </source>
</evidence>
<accession>A0A8D0IT08</accession>
<dbReference type="Ensembl" id="ENSSSCT00035102113.1">
    <property type="protein sequence ID" value="ENSSSCP00035043527.1"/>
    <property type="gene ID" value="ENSSSCG00035075102.1"/>
</dbReference>
<evidence type="ECO:0000256" key="10">
    <source>
        <dbReference type="ARBA" id="ARBA00031021"/>
    </source>
</evidence>
<protein>
    <recommendedName>
        <fullName evidence="3">Cytochrome b-c1 complex subunit 7</fullName>
    </recommendedName>
    <alternativeName>
        <fullName evidence="10">Complex III subunit VII</fullName>
    </alternativeName>
    <alternativeName>
        <fullName evidence="11">Ubiquinol-cytochrome c reductase complex 14 kDa protein</fullName>
    </alternativeName>
</protein>
<dbReference type="Proteomes" id="UP000694727">
    <property type="component" value="Unplaced"/>
</dbReference>
<dbReference type="Proteomes" id="UP000694570">
    <property type="component" value="Unplaced"/>
</dbReference>
<dbReference type="Proteomes" id="UP000694722">
    <property type="component" value="Unplaced"/>
</dbReference>
<reference evidence="12" key="1">
    <citation type="submission" date="2025-05" db="UniProtKB">
        <authorList>
            <consortium name="Ensembl"/>
        </authorList>
    </citation>
    <scope>IDENTIFICATION</scope>
</reference>
<dbReference type="Proteomes" id="UP000694726">
    <property type="component" value="Unplaced"/>
</dbReference>
<name>A0A8D0IT08_PIG</name>
<dbReference type="GO" id="GO:0006122">
    <property type="term" value="P:mitochondrial electron transport, ubiquinol to cytochrome c"/>
    <property type="evidence" value="ECO:0007669"/>
    <property type="project" value="InterPro"/>
</dbReference>
<evidence type="ECO:0000256" key="6">
    <source>
        <dbReference type="ARBA" id="ARBA00022792"/>
    </source>
</evidence>
<comment type="subcellular location">
    <subcellularLocation>
        <location evidence="1">Mitochondrion inner membrane</location>
        <topology evidence="1">Peripheral membrane protein</topology>
        <orientation evidence="1">Matrix side</orientation>
    </subcellularLocation>
</comment>
<keyword evidence="9" id="KW-0472">Membrane</keyword>
<dbReference type="Proteomes" id="UP000694725">
    <property type="component" value="Unplaced"/>
</dbReference>
<keyword evidence="4" id="KW-0813">Transport</keyword>
<dbReference type="InterPro" id="IPR003197">
    <property type="entry name" value="QCR7"/>
</dbReference>
<sequence>MRDLGSMVQYEDDNVREARRRLPEKLYNDRVFRIKRALVLTKRQQILPKKQWTNYEEDKSHLEPYLKGTYLSCKCITLNKHLLYFQ</sequence>
<evidence type="ECO:0000256" key="1">
    <source>
        <dbReference type="ARBA" id="ARBA00004443"/>
    </source>
</evidence>
<comment type="similarity">
    <text evidence="2">Belongs to the UQCRB/QCR7 family.</text>
</comment>
<keyword evidence="5" id="KW-0679">Respiratory chain</keyword>
<dbReference type="InterPro" id="IPR036544">
    <property type="entry name" value="QCR7_sf"/>
</dbReference>
<dbReference type="Ensembl" id="ENSSSCT00050101443.1">
    <property type="protein sequence ID" value="ENSSSCP00050044135.1"/>
    <property type="gene ID" value="ENSSSCG00050074123.1"/>
</dbReference>
<evidence type="ECO:0000256" key="3">
    <source>
        <dbReference type="ARBA" id="ARBA00016323"/>
    </source>
</evidence>
<dbReference type="PANTHER" id="PTHR12022">
    <property type="entry name" value="UBIQUINOL-CYTOCHROME C REDUCTASE COMPLEX 14 KD PROTEIN"/>
    <property type="match status" value="1"/>
</dbReference>